<feature type="domain" description="Trafficking protein particle complex subunit 13 N-terminal" evidence="2">
    <location>
        <begin position="30"/>
        <end position="171"/>
    </location>
</feature>
<feature type="domain" description="Trafficking protein particle complex subunit 13 middle" evidence="3">
    <location>
        <begin position="175"/>
        <end position="279"/>
    </location>
</feature>
<organism evidence="4">
    <name type="scientific">Blastobotrys adeninivorans</name>
    <name type="common">Yeast</name>
    <name type="synonym">Arxula adeninivorans</name>
    <dbReference type="NCBI Taxonomy" id="409370"/>
    <lineage>
        <taxon>Eukaryota</taxon>
        <taxon>Fungi</taxon>
        <taxon>Dikarya</taxon>
        <taxon>Ascomycota</taxon>
        <taxon>Saccharomycotina</taxon>
        <taxon>Dipodascomycetes</taxon>
        <taxon>Dipodascales</taxon>
        <taxon>Trichomonascaceae</taxon>
        <taxon>Blastobotrys</taxon>
    </lineage>
</organism>
<protein>
    <submittedName>
        <fullName evidence="4">ARAD1B02024p</fullName>
    </submittedName>
</protein>
<reference evidence="4" key="1">
    <citation type="submission" date="2014-02" db="EMBL/GenBank/DDBJ databases">
        <authorList>
            <person name="Genoscope - CEA"/>
        </authorList>
    </citation>
    <scope>NUCLEOTIDE SEQUENCE</scope>
    <source>
        <strain evidence="4">LS3</strain>
    </source>
</reference>
<dbReference type="PhylomeDB" id="A0A060T4B9"/>
<accession>A0A060T4B9</accession>
<reference evidence="4" key="2">
    <citation type="submission" date="2014-06" db="EMBL/GenBank/DDBJ databases">
        <title>The complete genome of Blastobotrys (Arxula) adeninivorans LS3 - a yeast of biotechnological interest.</title>
        <authorList>
            <person name="Kunze G."/>
            <person name="Gaillardin C."/>
            <person name="Czernicka M."/>
            <person name="Durrens P."/>
            <person name="Martin T."/>
            <person name="Boer E."/>
            <person name="Gabaldon T."/>
            <person name="Cruz J."/>
            <person name="Talla E."/>
            <person name="Marck C."/>
            <person name="Goffeau A."/>
            <person name="Barbe V."/>
            <person name="Baret P."/>
            <person name="Baronian K."/>
            <person name="Beier S."/>
            <person name="Bleykasten C."/>
            <person name="Bode R."/>
            <person name="Casaregola S."/>
            <person name="Despons L."/>
            <person name="Fairhead C."/>
            <person name="Giersberg M."/>
            <person name="Gierski P."/>
            <person name="Hahnel U."/>
            <person name="Hartmann A."/>
            <person name="Jankowska D."/>
            <person name="Jubin C."/>
            <person name="Jung P."/>
            <person name="Lafontaine I."/>
            <person name="Leh-Louis V."/>
            <person name="Lemaire M."/>
            <person name="Marcet-Houben M."/>
            <person name="Mascher M."/>
            <person name="Morel G."/>
            <person name="Richard G.-F."/>
            <person name="Riechen J."/>
            <person name="Sacerdot C."/>
            <person name="Sarkar A."/>
            <person name="Savel G."/>
            <person name="Schacherer J."/>
            <person name="Sherman D."/>
            <person name="Straub M.-L."/>
            <person name="Stein N."/>
            <person name="Thierry A."/>
            <person name="Trautwein-Schult A."/>
            <person name="Westhof E."/>
            <person name="Worch S."/>
            <person name="Dujon B."/>
            <person name="Souciet J.-L."/>
            <person name="Wincker P."/>
            <person name="Scholz U."/>
            <person name="Neuveglise N."/>
        </authorList>
    </citation>
    <scope>NUCLEOTIDE SEQUENCE</scope>
    <source>
        <strain evidence="4">LS3</strain>
    </source>
</reference>
<name>A0A060T4B9_BLAAD</name>
<dbReference type="PANTHER" id="PTHR13134">
    <property type="entry name" value="TRAFFICKING PROTEIN PARTICLE COMPLEX SUBUNIT 13"/>
    <property type="match status" value="1"/>
</dbReference>
<gene>
    <name evidence="4" type="ORF">GNLVRS02_ARAD1B02024g</name>
</gene>
<dbReference type="AlphaFoldDB" id="A0A060T4B9"/>
<dbReference type="InterPro" id="IPR010378">
    <property type="entry name" value="TRAPPC13"/>
</dbReference>
<dbReference type="EMBL" id="HG937692">
    <property type="protein sequence ID" value="CDP35970.1"/>
    <property type="molecule type" value="Genomic_DNA"/>
</dbReference>
<evidence type="ECO:0000313" key="4">
    <source>
        <dbReference type="EMBL" id="CDP35970.1"/>
    </source>
</evidence>
<dbReference type="Pfam" id="PF06159">
    <property type="entry name" value="TRAPPC13_N"/>
    <property type="match status" value="1"/>
</dbReference>
<dbReference type="PANTHER" id="PTHR13134:SF3">
    <property type="entry name" value="TRAFFICKING PROTEIN PARTICLE COMPLEX SUBUNIT 13"/>
    <property type="match status" value="1"/>
</dbReference>
<dbReference type="Pfam" id="PF23647">
    <property type="entry name" value="TRAPPC13_M"/>
    <property type="match status" value="1"/>
</dbReference>
<sequence>MQAYGREREFIDAGQRASPPKSNAGVRNHPVNVKVLRLSRPRLPPIDLTNHDSIVHPSALLSVPSYFGSVYIGERFCCVVSANNMHAEKQLQVSVSAQVVLPSEQTVVLLHDSDFSSTLDPMKSTQKVLEYEAREPGAHVLNITVTYWSESEGEQNKAEKISFRKVYQFQVTPGLSVRTKLSPAPKGAFTIEAQIENVSESTMTLETINYLPAGGWTAKPLPGSTQLSLLARDVYQMAFLVMRDEAEKDPQPIGGGRLSLSWRREPLGEDGWLTTGPLKT</sequence>
<feature type="region of interest" description="Disordered" evidence="1">
    <location>
        <begin position="1"/>
        <end position="26"/>
    </location>
</feature>
<evidence type="ECO:0000256" key="1">
    <source>
        <dbReference type="SAM" id="MobiDB-lite"/>
    </source>
</evidence>
<dbReference type="InterPro" id="IPR055429">
    <property type="entry name" value="TRAPPC13_M"/>
</dbReference>
<proteinExistence type="predicted"/>
<evidence type="ECO:0000259" key="3">
    <source>
        <dbReference type="Pfam" id="PF23647"/>
    </source>
</evidence>
<dbReference type="GO" id="GO:1990072">
    <property type="term" value="C:TRAPPIII protein complex"/>
    <property type="evidence" value="ECO:0007669"/>
    <property type="project" value="TreeGrafter"/>
</dbReference>
<evidence type="ECO:0000259" key="2">
    <source>
        <dbReference type="Pfam" id="PF06159"/>
    </source>
</evidence>
<feature type="compositionally biased region" description="Basic and acidic residues" evidence="1">
    <location>
        <begin position="1"/>
        <end position="11"/>
    </location>
</feature>
<dbReference type="InterPro" id="IPR055427">
    <property type="entry name" value="TRAPPC13_N"/>
</dbReference>